<dbReference type="EMBL" id="JASSZA010000001">
    <property type="protein sequence ID" value="KAK2118897.1"/>
    <property type="molecule type" value="Genomic_DNA"/>
</dbReference>
<feature type="region of interest" description="Disordered" evidence="1">
    <location>
        <begin position="1"/>
        <end position="32"/>
    </location>
</feature>
<dbReference type="Proteomes" id="UP001266305">
    <property type="component" value="Unassembled WGS sequence"/>
</dbReference>
<protein>
    <submittedName>
        <fullName evidence="2">Uncharacterized protein</fullName>
    </submittedName>
</protein>
<feature type="region of interest" description="Disordered" evidence="1">
    <location>
        <begin position="150"/>
        <end position="211"/>
    </location>
</feature>
<evidence type="ECO:0000313" key="3">
    <source>
        <dbReference type="Proteomes" id="UP001266305"/>
    </source>
</evidence>
<proteinExistence type="predicted"/>
<sequence>AKLQGSKARTRLQTRSSKEQQLLLNPNPQSNSSCSIWTDSYQSYIKCKTGVRAWEACGKHGGPWKSPGYPELFISQSGLLGGPSVQGAADCGKRQSAGRSSIPNMAQANEKLRKEMAAAPPGRFNIENIDGTHGKVIQMDVTLFEIHQLDSKEADSSEETSQDSSENSSESEDEDDSIPSEVIIDNIKLPYSEGGKGKIEVLDSPASKKKK</sequence>
<dbReference type="InterPro" id="IPR027921">
    <property type="entry name" value="NOPCHAP1"/>
</dbReference>
<dbReference type="Pfam" id="PF15370">
    <property type="entry name" value="NOPCHAP1"/>
    <property type="match status" value="1"/>
</dbReference>
<gene>
    <name evidence="2" type="ORF">P7K49_000283</name>
</gene>
<evidence type="ECO:0000313" key="2">
    <source>
        <dbReference type="EMBL" id="KAK2118897.1"/>
    </source>
</evidence>
<keyword evidence="3" id="KW-1185">Reference proteome</keyword>
<reference evidence="2 3" key="1">
    <citation type="submission" date="2023-05" db="EMBL/GenBank/DDBJ databases">
        <title>B98-5 Cell Line De Novo Hybrid Assembly: An Optical Mapping Approach.</title>
        <authorList>
            <person name="Kananen K."/>
            <person name="Auerbach J.A."/>
            <person name="Kautto E."/>
            <person name="Blachly J.S."/>
        </authorList>
    </citation>
    <scope>NUCLEOTIDE SEQUENCE [LARGE SCALE GENOMIC DNA]</scope>
    <source>
        <strain evidence="2">B95-8</strain>
        <tissue evidence="2">Cell line</tissue>
    </source>
</reference>
<dbReference type="PANTHER" id="PTHR28674:SF1">
    <property type="entry name" value="NOP PROTEIN CHAPERONE 1"/>
    <property type="match status" value="1"/>
</dbReference>
<feature type="compositionally biased region" description="Polar residues" evidence="1">
    <location>
        <begin position="11"/>
        <end position="32"/>
    </location>
</feature>
<comment type="caution">
    <text evidence="2">The sequence shown here is derived from an EMBL/GenBank/DDBJ whole genome shotgun (WGS) entry which is preliminary data.</text>
</comment>
<evidence type="ECO:0000256" key="1">
    <source>
        <dbReference type="SAM" id="MobiDB-lite"/>
    </source>
</evidence>
<organism evidence="2 3">
    <name type="scientific">Saguinus oedipus</name>
    <name type="common">Cotton-top tamarin</name>
    <name type="synonym">Oedipomidas oedipus</name>
    <dbReference type="NCBI Taxonomy" id="9490"/>
    <lineage>
        <taxon>Eukaryota</taxon>
        <taxon>Metazoa</taxon>
        <taxon>Chordata</taxon>
        <taxon>Craniata</taxon>
        <taxon>Vertebrata</taxon>
        <taxon>Euteleostomi</taxon>
        <taxon>Mammalia</taxon>
        <taxon>Eutheria</taxon>
        <taxon>Euarchontoglires</taxon>
        <taxon>Primates</taxon>
        <taxon>Haplorrhini</taxon>
        <taxon>Platyrrhini</taxon>
        <taxon>Cebidae</taxon>
        <taxon>Callitrichinae</taxon>
        <taxon>Saguinus</taxon>
    </lineage>
</organism>
<feature type="compositionally biased region" description="Acidic residues" evidence="1">
    <location>
        <begin position="169"/>
        <end position="178"/>
    </location>
</feature>
<feature type="non-terminal residue" evidence="2">
    <location>
        <position position="1"/>
    </location>
</feature>
<dbReference type="PANTHER" id="PTHR28674">
    <property type="entry name" value="SIMILAR TO DNA SEGMENT, CHR 10, WAYNE STATE UNIVERSITY 102,-EXPRESSED"/>
    <property type="match status" value="1"/>
</dbReference>
<name>A0ABQ9WEV4_SAGOE</name>
<accession>A0ABQ9WEV4</accession>